<dbReference type="AlphaFoldDB" id="A0A1Y1XTW0"/>
<dbReference type="EMBL" id="MCFE01000466">
    <property type="protein sequence ID" value="ORX89207.1"/>
    <property type="molecule type" value="Genomic_DNA"/>
</dbReference>
<dbReference type="Proteomes" id="UP000193498">
    <property type="component" value="Unassembled WGS sequence"/>
</dbReference>
<organism evidence="1 2">
    <name type="scientific">Basidiobolus meristosporus CBS 931.73</name>
    <dbReference type="NCBI Taxonomy" id="1314790"/>
    <lineage>
        <taxon>Eukaryota</taxon>
        <taxon>Fungi</taxon>
        <taxon>Fungi incertae sedis</taxon>
        <taxon>Zoopagomycota</taxon>
        <taxon>Entomophthoromycotina</taxon>
        <taxon>Basidiobolomycetes</taxon>
        <taxon>Basidiobolales</taxon>
        <taxon>Basidiobolaceae</taxon>
        <taxon>Basidiobolus</taxon>
    </lineage>
</organism>
<evidence type="ECO:0000313" key="2">
    <source>
        <dbReference type="Proteomes" id="UP000193498"/>
    </source>
</evidence>
<dbReference type="InParanoid" id="A0A1Y1XTW0"/>
<accession>A0A1Y1XTW0</accession>
<comment type="caution">
    <text evidence="1">The sequence shown here is derived from an EMBL/GenBank/DDBJ whole genome shotgun (WGS) entry which is preliminary data.</text>
</comment>
<gene>
    <name evidence="1" type="ORF">K493DRAFT_305957</name>
</gene>
<sequence>MTLVVPTNGLTPAQQSYRFPMDIPTVETDSLGFDPFAFEHSPSQRYRKSSWASNSSELSFLPSPPKSRKSSACSALSDHSAIYCRTRKHSNFSTLSHIDEEAIFIGVQHSQDFRTCPQLIFSQPKLLGGSRFQSANWNSSAHDDEVLTSMVLDINPRTHNVSEVFQLSDKRLLIVIENFLTNCTEIYHDTIRNIPLSVINNTPKLTLNRHYDLCAIDESKRVIALYNLLNGELMIVSYKFAKENSYSKQILHMFPHFDHHSFKARKLLFVLGTCDLLFIESAHSYRTFDMLTATLRK</sequence>
<name>A0A1Y1XTW0_9FUNG</name>
<protein>
    <submittedName>
        <fullName evidence="1">Uncharacterized protein</fullName>
    </submittedName>
</protein>
<evidence type="ECO:0000313" key="1">
    <source>
        <dbReference type="EMBL" id="ORX89207.1"/>
    </source>
</evidence>
<proteinExistence type="predicted"/>
<keyword evidence="2" id="KW-1185">Reference proteome</keyword>
<reference evidence="1 2" key="1">
    <citation type="submission" date="2016-07" db="EMBL/GenBank/DDBJ databases">
        <title>Pervasive Adenine N6-methylation of Active Genes in Fungi.</title>
        <authorList>
            <consortium name="DOE Joint Genome Institute"/>
            <person name="Mondo S.J."/>
            <person name="Dannebaum R.O."/>
            <person name="Kuo R.C."/>
            <person name="Labutti K."/>
            <person name="Haridas S."/>
            <person name="Kuo A."/>
            <person name="Salamov A."/>
            <person name="Ahrendt S.R."/>
            <person name="Lipzen A."/>
            <person name="Sullivan W."/>
            <person name="Andreopoulos W.B."/>
            <person name="Clum A."/>
            <person name="Lindquist E."/>
            <person name="Daum C."/>
            <person name="Ramamoorthy G.K."/>
            <person name="Gryganskyi A."/>
            <person name="Culley D."/>
            <person name="Magnuson J.K."/>
            <person name="James T.Y."/>
            <person name="O'Malley M.A."/>
            <person name="Stajich J.E."/>
            <person name="Spatafora J.W."/>
            <person name="Visel A."/>
            <person name="Grigoriev I.V."/>
        </authorList>
    </citation>
    <scope>NUCLEOTIDE SEQUENCE [LARGE SCALE GENOMIC DNA]</scope>
    <source>
        <strain evidence="1 2">CBS 931.73</strain>
    </source>
</reference>